<sequence>MASVDLFDIRETVEDSTYSNHNNFPGKSQIYVGLEKSIVDLKELLFQREVTVVGVHCMGGGGKTTLALALSNDPQIKGYFGNNVHFITVSESPNLKGILEMMWEKIDGRKSPEFQNVEDAHIQLQQLLILRQSNPTLVILDDVWSRENLDKLLFEGPGYKTLITTRDSSTVPKTPSTRLYQLPLLGREDALSLFCFWAFGQISIPNDADANLVKEVQEECDGLPLALKVIGSSLHGESHLVWKKAKSTICQGESISDYHKEGLLRLLETSIDFLDDVTRECFLDLGLFPEDRKICTDALLDIWVYVRRIEWHDAFVHLIQTCKQKSIEFNHQSR</sequence>
<organism evidence="5 6">
    <name type="scientific">Taxus chinensis</name>
    <name type="common">Chinese yew</name>
    <name type="synonym">Taxus wallichiana var. chinensis</name>
    <dbReference type="NCBI Taxonomy" id="29808"/>
    <lineage>
        <taxon>Eukaryota</taxon>
        <taxon>Viridiplantae</taxon>
        <taxon>Streptophyta</taxon>
        <taxon>Embryophyta</taxon>
        <taxon>Tracheophyta</taxon>
        <taxon>Spermatophyta</taxon>
        <taxon>Pinopsida</taxon>
        <taxon>Pinidae</taxon>
        <taxon>Conifers II</taxon>
        <taxon>Cupressales</taxon>
        <taxon>Taxaceae</taxon>
        <taxon>Taxus</taxon>
    </lineage>
</organism>
<feature type="domain" description="NB-ARC" evidence="4">
    <location>
        <begin position="35"/>
        <end position="199"/>
    </location>
</feature>
<name>A0AA38C9B1_TAXCH</name>
<dbReference type="InterPro" id="IPR036388">
    <property type="entry name" value="WH-like_DNA-bd_sf"/>
</dbReference>
<keyword evidence="2" id="KW-0677">Repeat</keyword>
<dbReference type="PANTHER" id="PTHR36766">
    <property type="entry name" value="PLANT BROAD-SPECTRUM MILDEW RESISTANCE PROTEIN RPW8"/>
    <property type="match status" value="1"/>
</dbReference>
<dbReference type="GO" id="GO:0043531">
    <property type="term" value="F:ADP binding"/>
    <property type="evidence" value="ECO:0007669"/>
    <property type="project" value="InterPro"/>
</dbReference>
<dbReference type="Gene3D" id="1.10.10.10">
    <property type="entry name" value="Winged helix-like DNA-binding domain superfamily/Winged helix DNA-binding domain"/>
    <property type="match status" value="1"/>
</dbReference>
<gene>
    <name evidence="5" type="ORF">KI387_041860</name>
</gene>
<dbReference type="InterPro" id="IPR027417">
    <property type="entry name" value="P-loop_NTPase"/>
</dbReference>
<evidence type="ECO:0000259" key="4">
    <source>
        <dbReference type="Pfam" id="PF00931"/>
    </source>
</evidence>
<comment type="caution">
    <text evidence="5">The sequence shown here is derived from an EMBL/GenBank/DDBJ whole genome shotgun (WGS) entry which is preliminary data.</text>
</comment>
<keyword evidence="6" id="KW-1185">Reference proteome</keyword>
<dbReference type="EMBL" id="JAHRHJ020001962">
    <property type="protein sequence ID" value="KAH9292954.1"/>
    <property type="molecule type" value="Genomic_DNA"/>
</dbReference>
<dbReference type="Pfam" id="PF00931">
    <property type="entry name" value="NB-ARC"/>
    <property type="match status" value="1"/>
</dbReference>
<dbReference type="PRINTS" id="PR00364">
    <property type="entry name" value="DISEASERSIST"/>
</dbReference>
<evidence type="ECO:0000256" key="2">
    <source>
        <dbReference type="ARBA" id="ARBA00022737"/>
    </source>
</evidence>
<evidence type="ECO:0000256" key="3">
    <source>
        <dbReference type="ARBA" id="ARBA00023136"/>
    </source>
</evidence>
<evidence type="ECO:0000313" key="5">
    <source>
        <dbReference type="EMBL" id="KAH9292954.1"/>
    </source>
</evidence>
<dbReference type="PROSITE" id="PS00236">
    <property type="entry name" value="NEUROTR_ION_CHANNEL"/>
    <property type="match status" value="1"/>
</dbReference>
<dbReference type="InterPro" id="IPR042197">
    <property type="entry name" value="Apaf_helical"/>
</dbReference>
<reference evidence="5 6" key="1">
    <citation type="journal article" date="2021" name="Nat. Plants">
        <title>The Taxus genome provides insights into paclitaxel biosynthesis.</title>
        <authorList>
            <person name="Xiong X."/>
            <person name="Gou J."/>
            <person name="Liao Q."/>
            <person name="Li Y."/>
            <person name="Zhou Q."/>
            <person name="Bi G."/>
            <person name="Li C."/>
            <person name="Du R."/>
            <person name="Wang X."/>
            <person name="Sun T."/>
            <person name="Guo L."/>
            <person name="Liang H."/>
            <person name="Lu P."/>
            <person name="Wu Y."/>
            <person name="Zhang Z."/>
            <person name="Ro D.K."/>
            <person name="Shang Y."/>
            <person name="Huang S."/>
            <person name="Yan J."/>
        </authorList>
    </citation>
    <scope>NUCLEOTIDE SEQUENCE [LARGE SCALE GENOMIC DNA]</scope>
    <source>
        <strain evidence="5">Ta-2019</strain>
    </source>
</reference>
<evidence type="ECO:0000256" key="1">
    <source>
        <dbReference type="ARBA" id="ARBA00004370"/>
    </source>
</evidence>
<dbReference type="PANTHER" id="PTHR36766:SF30">
    <property type="entry name" value="TIR-NBS TYPE DISEASE RESISTANCE PROTEIN-RELATED"/>
    <property type="match status" value="1"/>
</dbReference>
<dbReference type="Gene3D" id="1.10.8.430">
    <property type="entry name" value="Helical domain of apoptotic protease-activating factors"/>
    <property type="match status" value="1"/>
</dbReference>
<dbReference type="Proteomes" id="UP000824469">
    <property type="component" value="Unassembled WGS sequence"/>
</dbReference>
<accession>A0AA38C9B1</accession>
<dbReference type="Gene3D" id="3.40.50.300">
    <property type="entry name" value="P-loop containing nucleotide triphosphate hydrolases"/>
    <property type="match status" value="1"/>
</dbReference>
<dbReference type="GO" id="GO:0016020">
    <property type="term" value="C:membrane"/>
    <property type="evidence" value="ECO:0007669"/>
    <property type="project" value="UniProtKB-SubCell"/>
</dbReference>
<dbReference type="OMA" id="AIAICHD"/>
<evidence type="ECO:0000313" key="6">
    <source>
        <dbReference type="Proteomes" id="UP000824469"/>
    </source>
</evidence>
<dbReference type="SUPFAM" id="SSF52540">
    <property type="entry name" value="P-loop containing nucleoside triphosphate hydrolases"/>
    <property type="match status" value="1"/>
</dbReference>
<dbReference type="InterPro" id="IPR002182">
    <property type="entry name" value="NB-ARC"/>
</dbReference>
<dbReference type="InterPro" id="IPR018000">
    <property type="entry name" value="Neurotransmitter_ion_chnl_CS"/>
</dbReference>
<dbReference type="AlphaFoldDB" id="A0AA38C9B1"/>
<proteinExistence type="predicted"/>
<comment type="subcellular location">
    <subcellularLocation>
        <location evidence="1">Membrane</location>
    </subcellularLocation>
</comment>
<feature type="non-terminal residue" evidence="5">
    <location>
        <position position="1"/>
    </location>
</feature>
<keyword evidence="3" id="KW-0472">Membrane</keyword>
<protein>
    <recommendedName>
        <fullName evidence="4">NB-ARC domain-containing protein</fullName>
    </recommendedName>
</protein>